<dbReference type="SUPFAM" id="SSF46785">
    <property type="entry name" value="Winged helix' DNA-binding domain"/>
    <property type="match status" value="1"/>
</dbReference>
<keyword evidence="3" id="KW-0238">DNA-binding</keyword>
<dbReference type="Proteomes" id="UP000500953">
    <property type="component" value="Chromosome"/>
</dbReference>
<dbReference type="CDD" id="cd08414">
    <property type="entry name" value="PBP2_LTTR_aromatics_like"/>
    <property type="match status" value="1"/>
</dbReference>
<dbReference type="EMBL" id="CP046173">
    <property type="protein sequence ID" value="QIS22011.1"/>
    <property type="molecule type" value="Genomic_DNA"/>
</dbReference>
<evidence type="ECO:0000256" key="3">
    <source>
        <dbReference type="ARBA" id="ARBA00023125"/>
    </source>
</evidence>
<evidence type="ECO:0000313" key="8">
    <source>
        <dbReference type="Proteomes" id="UP000500953"/>
    </source>
</evidence>
<dbReference type="InterPro" id="IPR005119">
    <property type="entry name" value="LysR_subst-bd"/>
</dbReference>
<organism evidence="7 8">
    <name type="scientific">Nocardia terpenica</name>
    <dbReference type="NCBI Taxonomy" id="455432"/>
    <lineage>
        <taxon>Bacteria</taxon>
        <taxon>Bacillati</taxon>
        <taxon>Actinomycetota</taxon>
        <taxon>Actinomycetes</taxon>
        <taxon>Mycobacteriales</taxon>
        <taxon>Nocardiaceae</taxon>
        <taxon>Nocardia</taxon>
    </lineage>
</organism>
<dbReference type="PANTHER" id="PTHR30346:SF30">
    <property type="entry name" value="SMALL NEUTRAL PROTEASE REGULATORY PROTEIN"/>
    <property type="match status" value="1"/>
</dbReference>
<name>A0A6G9Z9E0_9NOCA</name>
<dbReference type="PROSITE" id="PS50931">
    <property type="entry name" value="HTH_LYSR"/>
    <property type="match status" value="1"/>
</dbReference>
<reference evidence="7 8" key="1">
    <citation type="journal article" date="2019" name="ACS Chem. Biol.">
        <title>Identification and Mobilization of a Cryptic Antibiotic Biosynthesis Gene Locus from a Human-Pathogenic Nocardia Isolate.</title>
        <authorList>
            <person name="Herisse M."/>
            <person name="Ishida K."/>
            <person name="Porter J.L."/>
            <person name="Howden B."/>
            <person name="Hertweck C."/>
            <person name="Stinear T.P."/>
            <person name="Pidot S.J."/>
        </authorList>
    </citation>
    <scope>NUCLEOTIDE SEQUENCE [LARGE SCALE GENOMIC DNA]</scope>
    <source>
        <strain evidence="7 8">AUSMDU00012715</strain>
    </source>
</reference>
<dbReference type="Gene3D" id="1.10.10.10">
    <property type="entry name" value="Winged helix-like DNA-binding domain superfamily/Winged helix DNA-binding domain"/>
    <property type="match status" value="1"/>
</dbReference>
<comment type="similarity">
    <text evidence="1">Belongs to the LysR transcriptional regulatory family.</text>
</comment>
<evidence type="ECO:0000256" key="5">
    <source>
        <dbReference type="ARBA" id="ARBA00023163"/>
    </source>
</evidence>
<evidence type="ECO:0000313" key="7">
    <source>
        <dbReference type="EMBL" id="QIS22011.1"/>
    </source>
</evidence>
<dbReference type="GO" id="GO:0003677">
    <property type="term" value="F:DNA binding"/>
    <property type="evidence" value="ECO:0007669"/>
    <property type="project" value="UniProtKB-KW"/>
</dbReference>
<evidence type="ECO:0000256" key="4">
    <source>
        <dbReference type="ARBA" id="ARBA00023159"/>
    </source>
</evidence>
<dbReference type="GO" id="GO:0032993">
    <property type="term" value="C:protein-DNA complex"/>
    <property type="evidence" value="ECO:0007669"/>
    <property type="project" value="TreeGrafter"/>
</dbReference>
<keyword evidence="2" id="KW-0805">Transcription regulation</keyword>
<dbReference type="Pfam" id="PF03466">
    <property type="entry name" value="LysR_substrate"/>
    <property type="match status" value="1"/>
</dbReference>
<gene>
    <name evidence="7" type="ORF">F6W96_30380</name>
</gene>
<dbReference type="FunFam" id="1.10.10.10:FF:000001">
    <property type="entry name" value="LysR family transcriptional regulator"/>
    <property type="match status" value="1"/>
</dbReference>
<dbReference type="Gene3D" id="3.40.190.10">
    <property type="entry name" value="Periplasmic binding protein-like II"/>
    <property type="match status" value="2"/>
</dbReference>
<feature type="domain" description="HTH lysR-type" evidence="6">
    <location>
        <begin position="1"/>
        <end position="58"/>
    </location>
</feature>
<dbReference type="InterPro" id="IPR036390">
    <property type="entry name" value="WH_DNA-bd_sf"/>
</dbReference>
<sequence length="317" mass="34288">MDLRQLRYFVAVAEERSVTRAAARLHLTQPPLTAQIARLEQELGVRLLHRHRRGVDLTDAGRHLLLHARRVLADIDGVAESVRHLGDGRAGRLALAFDSGTGWGVLPGLLARYRRARPQVVLDYAEAAGEAVLDSVRLRRNELGIVALPPPAAVPVREPQLDFAVIHREPLLALLPRALARRGERIDPADLADEQFFTPAPGAWGGLHRHLIEICRSAAIDPALREVAQLSTVVAMVGAGLGVSVVPASMRTLCGPAVTMVPLARHVPAVETAVVWRRDAAPSPPAAYFLRLALSTPEPDVLGPELAPSRGRDDDLA</sequence>
<dbReference type="Pfam" id="PF00126">
    <property type="entry name" value="HTH_1"/>
    <property type="match status" value="1"/>
</dbReference>
<evidence type="ECO:0000256" key="1">
    <source>
        <dbReference type="ARBA" id="ARBA00009437"/>
    </source>
</evidence>
<accession>A0A6G9Z9E0</accession>
<keyword evidence="4" id="KW-0010">Activator</keyword>
<dbReference type="RefSeq" id="WP_167489345.1">
    <property type="nucleotide sequence ID" value="NZ_CP046173.1"/>
</dbReference>
<dbReference type="PRINTS" id="PR00039">
    <property type="entry name" value="HTHLYSR"/>
</dbReference>
<dbReference type="PANTHER" id="PTHR30346">
    <property type="entry name" value="TRANSCRIPTIONAL DUAL REGULATOR HCAR-RELATED"/>
    <property type="match status" value="1"/>
</dbReference>
<dbReference type="InterPro" id="IPR000847">
    <property type="entry name" value="LysR_HTH_N"/>
</dbReference>
<dbReference type="InterPro" id="IPR036388">
    <property type="entry name" value="WH-like_DNA-bd_sf"/>
</dbReference>
<protein>
    <submittedName>
        <fullName evidence="7">LysR family transcriptional regulator</fullName>
    </submittedName>
</protein>
<proteinExistence type="inferred from homology"/>
<evidence type="ECO:0000259" key="6">
    <source>
        <dbReference type="PROSITE" id="PS50931"/>
    </source>
</evidence>
<evidence type="ECO:0000256" key="2">
    <source>
        <dbReference type="ARBA" id="ARBA00023015"/>
    </source>
</evidence>
<dbReference type="AlphaFoldDB" id="A0A6G9Z9E0"/>
<dbReference type="GO" id="GO:0003700">
    <property type="term" value="F:DNA-binding transcription factor activity"/>
    <property type="evidence" value="ECO:0007669"/>
    <property type="project" value="InterPro"/>
</dbReference>
<dbReference type="SUPFAM" id="SSF53850">
    <property type="entry name" value="Periplasmic binding protein-like II"/>
    <property type="match status" value="1"/>
</dbReference>
<keyword evidence="5" id="KW-0804">Transcription</keyword>